<dbReference type="InterPro" id="IPR013785">
    <property type="entry name" value="Aldolase_TIM"/>
</dbReference>
<gene>
    <name evidence="9" type="ORF">SAMN02745225_00162</name>
</gene>
<dbReference type="AlphaFoldDB" id="A0A1M4SA24"/>
<dbReference type="Gene3D" id="3.20.20.70">
    <property type="entry name" value="Aldolase class I"/>
    <property type="match status" value="1"/>
</dbReference>
<accession>A0A1M4SA24</accession>
<dbReference type="EC" id="4.1.2.13" evidence="4"/>
<dbReference type="SUPFAM" id="SSF51569">
    <property type="entry name" value="Aldolase"/>
    <property type="match status" value="1"/>
</dbReference>
<evidence type="ECO:0000313" key="10">
    <source>
        <dbReference type="Proteomes" id="UP000184295"/>
    </source>
</evidence>
<sequence>MTTTTELNRIALQMVSGGKGILAADESSPTLSKRFQKLGIESTEESRRQWREMLFSAPSLSSYISGTILYDETFNQSFANGKSFPDALIELGILPGIKVDTGAKDFQGFPGETVTEGLDGLGARLENYRSRGARFAKWRAVITIGDNTPTTTALVANAHALARYAKLCQQNDIVPIVEPEVLMNGTHTIQRSFRVTRAALLETFEQLALFDVVLDEMVLKPSMVISGDKSEVRASEEEVAINSVECYRQCVPAAVAGIALLSGGQPDSLATSHLNKMNSLYKNLPWPITFSYGRGLQDEAMSTWLGDPSNATKAQAALLKHAEANFKAARGEL</sequence>
<organism evidence="9 10">
    <name type="scientific">Ferrithrix thermotolerans DSM 19514</name>
    <dbReference type="NCBI Taxonomy" id="1121881"/>
    <lineage>
        <taxon>Bacteria</taxon>
        <taxon>Bacillati</taxon>
        <taxon>Actinomycetota</taxon>
        <taxon>Acidimicrobiia</taxon>
        <taxon>Acidimicrobiales</taxon>
        <taxon>Acidimicrobiaceae</taxon>
        <taxon>Ferrithrix</taxon>
    </lineage>
</organism>
<keyword evidence="5" id="KW-0324">Glycolysis</keyword>
<dbReference type="InterPro" id="IPR000741">
    <property type="entry name" value="FBA_I"/>
</dbReference>
<proteinExistence type="inferred from homology"/>
<dbReference type="GO" id="GO:0006096">
    <property type="term" value="P:glycolytic process"/>
    <property type="evidence" value="ECO:0007669"/>
    <property type="project" value="UniProtKB-UniPathway"/>
</dbReference>
<evidence type="ECO:0000256" key="3">
    <source>
        <dbReference type="ARBA" id="ARBA00010387"/>
    </source>
</evidence>
<evidence type="ECO:0000256" key="6">
    <source>
        <dbReference type="ARBA" id="ARBA00023239"/>
    </source>
</evidence>
<comment type="pathway">
    <text evidence="2">Carbohydrate degradation; glycolysis; D-glyceraldehyde 3-phosphate and glycerone phosphate from D-glucose: step 4/4.</text>
</comment>
<evidence type="ECO:0000256" key="4">
    <source>
        <dbReference type="ARBA" id="ARBA00013068"/>
    </source>
</evidence>
<keyword evidence="6" id="KW-0456">Lyase</keyword>
<dbReference type="EMBL" id="FQUL01000002">
    <property type="protein sequence ID" value="SHE29074.1"/>
    <property type="molecule type" value="Genomic_DNA"/>
</dbReference>
<reference evidence="10" key="1">
    <citation type="submission" date="2016-11" db="EMBL/GenBank/DDBJ databases">
        <authorList>
            <person name="Varghese N."/>
            <person name="Submissions S."/>
        </authorList>
    </citation>
    <scope>NUCLEOTIDE SEQUENCE [LARGE SCALE GENOMIC DNA]</scope>
    <source>
        <strain evidence="10">DSM 19514</strain>
    </source>
</reference>
<dbReference type="UniPathway" id="UPA00109">
    <property type="reaction ID" value="UER00183"/>
</dbReference>
<dbReference type="Proteomes" id="UP000184295">
    <property type="component" value="Unassembled WGS sequence"/>
</dbReference>
<dbReference type="NCBIfam" id="NF033379">
    <property type="entry name" value="FrucBisAld_I"/>
    <property type="match status" value="1"/>
</dbReference>
<dbReference type="STRING" id="1121881.SAMN02745225_00162"/>
<protein>
    <recommendedName>
        <fullName evidence="8">Probable fructose-bisphosphate aldolase class 1</fullName>
        <ecNumber evidence="4">4.1.2.13</ecNumber>
    </recommendedName>
    <alternativeName>
        <fullName evidence="7">Fructose-bisphosphate aldolase class I</fullName>
    </alternativeName>
</protein>
<evidence type="ECO:0000256" key="8">
    <source>
        <dbReference type="ARBA" id="ARBA00072515"/>
    </source>
</evidence>
<evidence type="ECO:0000313" key="9">
    <source>
        <dbReference type="EMBL" id="SHE29074.1"/>
    </source>
</evidence>
<name>A0A1M4SA24_9ACTN</name>
<dbReference type="RefSeq" id="WP_072787805.1">
    <property type="nucleotide sequence ID" value="NZ_FQUL01000002.1"/>
</dbReference>
<dbReference type="GO" id="GO:0004332">
    <property type="term" value="F:fructose-bisphosphate aldolase activity"/>
    <property type="evidence" value="ECO:0007669"/>
    <property type="project" value="UniProtKB-EC"/>
</dbReference>
<comment type="catalytic activity">
    <reaction evidence="1">
        <text>beta-D-fructose 1,6-bisphosphate = D-glyceraldehyde 3-phosphate + dihydroxyacetone phosphate</text>
        <dbReference type="Rhea" id="RHEA:14729"/>
        <dbReference type="ChEBI" id="CHEBI:32966"/>
        <dbReference type="ChEBI" id="CHEBI:57642"/>
        <dbReference type="ChEBI" id="CHEBI:59776"/>
        <dbReference type="EC" id="4.1.2.13"/>
    </reaction>
</comment>
<evidence type="ECO:0000256" key="1">
    <source>
        <dbReference type="ARBA" id="ARBA00000441"/>
    </source>
</evidence>
<comment type="similarity">
    <text evidence="3">Belongs to the class I fructose-bisphosphate aldolase family.</text>
</comment>
<dbReference type="PANTHER" id="PTHR11627">
    <property type="entry name" value="FRUCTOSE-BISPHOSPHATE ALDOLASE"/>
    <property type="match status" value="1"/>
</dbReference>
<dbReference type="OrthoDB" id="9813469at2"/>
<evidence type="ECO:0000256" key="5">
    <source>
        <dbReference type="ARBA" id="ARBA00023152"/>
    </source>
</evidence>
<dbReference type="Pfam" id="PF00274">
    <property type="entry name" value="Glycolytic"/>
    <property type="match status" value="1"/>
</dbReference>
<keyword evidence="10" id="KW-1185">Reference proteome</keyword>
<dbReference type="FunFam" id="3.20.20.70:FF:000140">
    <property type="entry name" value="Fructose-bisphosphate aldolase"/>
    <property type="match status" value="1"/>
</dbReference>
<evidence type="ECO:0000256" key="2">
    <source>
        <dbReference type="ARBA" id="ARBA00004714"/>
    </source>
</evidence>
<evidence type="ECO:0000256" key="7">
    <source>
        <dbReference type="ARBA" id="ARBA00029799"/>
    </source>
</evidence>